<dbReference type="AlphaFoldDB" id="A0A327Z4Y9"/>
<evidence type="ECO:0000256" key="2">
    <source>
        <dbReference type="ARBA" id="ARBA00023125"/>
    </source>
</evidence>
<evidence type="ECO:0000313" key="6">
    <source>
        <dbReference type="EMBL" id="RAK28697.1"/>
    </source>
</evidence>
<dbReference type="EMBL" id="QLMJ01000019">
    <property type="protein sequence ID" value="RAK28697.1"/>
    <property type="molecule type" value="Genomic_DNA"/>
</dbReference>
<dbReference type="PANTHER" id="PTHR30055">
    <property type="entry name" value="HTH-TYPE TRANSCRIPTIONAL REGULATOR RUTR"/>
    <property type="match status" value="1"/>
</dbReference>
<dbReference type="SUPFAM" id="SSF46689">
    <property type="entry name" value="Homeodomain-like"/>
    <property type="match status" value="1"/>
</dbReference>
<dbReference type="Gene3D" id="1.10.357.10">
    <property type="entry name" value="Tetracycline Repressor, domain 2"/>
    <property type="match status" value="1"/>
</dbReference>
<dbReference type="InterPro" id="IPR009057">
    <property type="entry name" value="Homeodomain-like_sf"/>
</dbReference>
<dbReference type="GO" id="GO:0003700">
    <property type="term" value="F:DNA-binding transcription factor activity"/>
    <property type="evidence" value="ECO:0007669"/>
    <property type="project" value="TreeGrafter"/>
</dbReference>
<dbReference type="PROSITE" id="PS50977">
    <property type="entry name" value="HTH_TETR_2"/>
    <property type="match status" value="1"/>
</dbReference>
<keyword evidence="3" id="KW-0804">Transcription</keyword>
<evidence type="ECO:0000256" key="1">
    <source>
        <dbReference type="ARBA" id="ARBA00023015"/>
    </source>
</evidence>
<dbReference type="PRINTS" id="PR00455">
    <property type="entry name" value="HTHTETR"/>
</dbReference>
<organism evidence="6 7">
    <name type="scientific">Actinoplanes lutulentus</name>
    <dbReference type="NCBI Taxonomy" id="1287878"/>
    <lineage>
        <taxon>Bacteria</taxon>
        <taxon>Bacillati</taxon>
        <taxon>Actinomycetota</taxon>
        <taxon>Actinomycetes</taxon>
        <taxon>Micromonosporales</taxon>
        <taxon>Micromonosporaceae</taxon>
        <taxon>Actinoplanes</taxon>
    </lineage>
</organism>
<feature type="DNA-binding region" description="H-T-H motif" evidence="4">
    <location>
        <begin position="30"/>
        <end position="49"/>
    </location>
</feature>
<name>A0A327Z4Y9_9ACTN</name>
<gene>
    <name evidence="6" type="ORF">B0I29_11934</name>
</gene>
<dbReference type="InterPro" id="IPR050109">
    <property type="entry name" value="HTH-type_TetR-like_transc_reg"/>
</dbReference>
<comment type="caution">
    <text evidence="6">The sequence shown here is derived from an EMBL/GenBank/DDBJ whole genome shotgun (WGS) entry which is preliminary data.</text>
</comment>
<reference evidence="6 7" key="1">
    <citation type="submission" date="2018-06" db="EMBL/GenBank/DDBJ databases">
        <title>Genomic Encyclopedia of Type Strains, Phase III (KMG-III): the genomes of soil and plant-associated and newly described type strains.</title>
        <authorList>
            <person name="Whitman W."/>
        </authorList>
    </citation>
    <scope>NUCLEOTIDE SEQUENCE [LARGE SCALE GENOMIC DNA]</scope>
    <source>
        <strain evidence="6 7">CGMCC 4.7090</strain>
    </source>
</reference>
<evidence type="ECO:0000259" key="5">
    <source>
        <dbReference type="PROSITE" id="PS50977"/>
    </source>
</evidence>
<evidence type="ECO:0000256" key="3">
    <source>
        <dbReference type="ARBA" id="ARBA00023163"/>
    </source>
</evidence>
<keyword evidence="2 4" id="KW-0238">DNA-binding</keyword>
<dbReference type="InterPro" id="IPR001647">
    <property type="entry name" value="HTH_TetR"/>
</dbReference>
<feature type="domain" description="HTH tetR-type" evidence="5">
    <location>
        <begin position="7"/>
        <end position="67"/>
    </location>
</feature>
<dbReference type="RefSeq" id="WP_111653162.1">
    <property type="nucleotide sequence ID" value="NZ_JACHWI010000006.1"/>
</dbReference>
<dbReference type="Pfam" id="PF00440">
    <property type="entry name" value="TetR_N"/>
    <property type="match status" value="1"/>
</dbReference>
<proteinExistence type="predicted"/>
<protein>
    <submittedName>
        <fullName evidence="6">TetR family transcriptional regulator</fullName>
    </submittedName>
</protein>
<accession>A0A327Z4Y9</accession>
<dbReference type="PANTHER" id="PTHR30055:SF234">
    <property type="entry name" value="HTH-TYPE TRANSCRIPTIONAL REGULATOR BETI"/>
    <property type="match status" value="1"/>
</dbReference>
<keyword evidence="1" id="KW-0805">Transcription regulation</keyword>
<dbReference type="Proteomes" id="UP000249341">
    <property type="component" value="Unassembled WGS sequence"/>
</dbReference>
<dbReference type="OrthoDB" id="3186364at2"/>
<keyword evidence="7" id="KW-1185">Reference proteome</keyword>
<sequence length="184" mass="19895">MTRRTKAAARQEILEAARRRFALDGYRGTSIADIAAEQGTSKASILYHFASKEAILADLVAGLWSEFGRLAQELEALEGDAAQRVAMERMTAIALEHRSDLAVFYGEIPELLASGQFAGAKEASDHILAALVHRDPRPQAQIVAVIVVAGIAAACHEFRDAPRPDLEAAVVHVMRAALTNRLPD</sequence>
<evidence type="ECO:0000256" key="4">
    <source>
        <dbReference type="PROSITE-ProRule" id="PRU00335"/>
    </source>
</evidence>
<dbReference type="GO" id="GO:0000976">
    <property type="term" value="F:transcription cis-regulatory region binding"/>
    <property type="evidence" value="ECO:0007669"/>
    <property type="project" value="TreeGrafter"/>
</dbReference>
<evidence type="ECO:0000313" key="7">
    <source>
        <dbReference type="Proteomes" id="UP000249341"/>
    </source>
</evidence>